<keyword evidence="3" id="KW-1003">Cell membrane</keyword>
<dbReference type="InterPro" id="IPR051535">
    <property type="entry name" value="Siderophore_ABC-ATPase"/>
</dbReference>
<protein>
    <recommendedName>
        <fullName evidence="10">ABC transporter domain-containing protein</fullName>
    </recommendedName>
</protein>
<reference evidence="11 12" key="1">
    <citation type="submission" date="2011-08" db="EMBL/GenBank/DDBJ databases">
        <title>The Genome Sequence of Clostridium hathewayi WAL-18680.</title>
        <authorList>
            <consortium name="The Broad Institute Genome Sequencing Platform"/>
            <person name="Earl A."/>
            <person name="Ward D."/>
            <person name="Feldgarden M."/>
            <person name="Gevers D."/>
            <person name="Finegold S.M."/>
            <person name="Summanen P.H."/>
            <person name="Molitoris D.R."/>
            <person name="Song M."/>
            <person name="Daigneault M."/>
            <person name="Allen-Vercoe E."/>
            <person name="Young S.K."/>
            <person name="Zeng Q."/>
            <person name="Gargeya S."/>
            <person name="Fitzgerald M."/>
            <person name="Haas B."/>
            <person name="Abouelleil A."/>
            <person name="Alvarado L."/>
            <person name="Arachchi H.M."/>
            <person name="Berlin A."/>
            <person name="Brown A."/>
            <person name="Chapman S.B."/>
            <person name="Chen Z."/>
            <person name="Dunbar C."/>
            <person name="Freedman E."/>
            <person name="Gearin G."/>
            <person name="Gellesch M."/>
            <person name="Goldberg J."/>
            <person name="Griggs A."/>
            <person name="Gujja S."/>
            <person name="Heiman D."/>
            <person name="Howarth C."/>
            <person name="Larson L."/>
            <person name="Lui A."/>
            <person name="MacDonald P.J.P."/>
            <person name="Montmayeur A."/>
            <person name="Murphy C."/>
            <person name="Neiman D."/>
            <person name="Pearson M."/>
            <person name="Priest M."/>
            <person name="Roberts A."/>
            <person name="Saif S."/>
            <person name="Shea T."/>
            <person name="Shenoy N."/>
            <person name="Sisk P."/>
            <person name="Stolte C."/>
            <person name="Sykes S."/>
            <person name="Wortman J."/>
            <person name="Nusbaum C."/>
            <person name="Birren B."/>
        </authorList>
    </citation>
    <scope>NUCLEOTIDE SEQUENCE [LARGE SCALE GENOMIC DNA]</scope>
    <source>
        <strain evidence="11 12">WAL-18680</strain>
    </source>
</reference>
<sequence length="252" mass="28721">MIELKHVDAGYGKQVRVHGVDVVFRQGELTAVVGPNGSGKSTMIKSVVGLSHIFSGTVLIQGEDADVLGNKKIARLVSYLPQNRNLPAITAQKMVLHGRFPYQSYPRHYTDEDRQYVKDAMEKLGIWELRHQYMANLSGGERQKVYLAMALAGDTKGFLLDEPTTWLDICYQIEFMNILKELRNEGRTIAVVLHDLNAALQFADRIVVMEQGRAVAVDTPERIYESRILERVFHIDSRCFHDEDGKSYYYFH</sequence>
<dbReference type="PANTHER" id="PTHR42771">
    <property type="entry name" value="IRON(3+)-HYDROXAMATE IMPORT ATP-BINDING PROTEIN FHUC"/>
    <property type="match status" value="1"/>
</dbReference>
<dbReference type="InterPro" id="IPR027417">
    <property type="entry name" value="P-loop_NTPase"/>
</dbReference>
<dbReference type="AlphaFoldDB" id="G5ICZ4"/>
<name>G5ICZ4_9FIRM</name>
<evidence type="ECO:0000313" key="12">
    <source>
        <dbReference type="Proteomes" id="UP000005384"/>
    </source>
</evidence>
<evidence type="ECO:0000256" key="2">
    <source>
        <dbReference type="ARBA" id="ARBA00022448"/>
    </source>
</evidence>
<keyword evidence="8" id="KW-0406">Ion transport</keyword>
<comment type="caution">
    <text evidence="11">The sequence shown here is derived from an EMBL/GenBank/DDBJ whole genome shotgun (WGS) entry which is preliminary data.</text>
</comment>
<keyword evidence="2" id="KW-0813">Transport</keyword>
<keyword evidence="4" id="KW-0410">Iron transport</keyword>
<dbReference type="PANTHER" id="PTHR42771:SF2">
    <property type="entry name" value="IRON(3+)-HYDROXAMATE IMPORT ATP-BINDING PROTEIN FHUC"/>
    <property type="match status" value="1"/>
</dbReference>
<evidence type="ECO:0000256" key="1">
    <source>
        <dbReference type="ARBA" id="ARBA00004202"/>
    </source>
</evidence>
<evidence type="ECO:0000259" key="10">
    <source>
        <dbReference type="PROSITE" id="PS50893"/>
    </source>
</evidence>
<evidence type="ECO:0000313" key="11">
    <source>
        <dbReference type="EMBL" id="EHI60562.1"/>
    </source>
</evidence>
<evidence type="ECO:0000256" key="7">
    <source>
        <dbReference type="ARBA" id="ARBA00023004"/>
    </source>
</evidence>
<dbReference type="CDD" id="cd03214">
    <property type="entry name" value="ABC_Iron-Siderophores_B12_Hemin"/>
    <property type="match status" value="1"/>
</dbReference>
<dbReference type="InterPro" id="IPR003439">
    <property type="entry name" value="ABC_transporter-like_ATP-bd"/>
</dbReference>
<evidence type="ECO:0000256" key="9">
    <source>
        <dbReference type="ARBA" id="ARBA00023136"/>
    </source>
</evidence>
<dbReference type="EMBL" id="ADLN01000014">
    <property type="protein sequence ID" value="EHI60562.1"/>
    <property type="molecule type" value="Genomic_DNA"/>
</dbReference>
<proteinExistence type="predicted"/>
<dbReference type="PATRIC" id="fig|742737.3.peg.1382"/>
<dbReference type="GO" id="GO:0006826">
    <property type="term" value="P:iron ion transport"/>
    <property type="evidence" value="ECO:0007669"/>
    <property type="project" value="UniProtKB-KW"/>
</dbReference>
<dbReference type="Pfam" id="PF00005">
    <property type="entry name" value="ABC_tran"/>
    <property type="match status" value="1"/>
</dbReference>
<dbReference type="GO" id="GO:0005886">
    <property type="term" value="C:plasma membrane"/>
    <property type="evidence" value="ECO:0007669"/>
    <property type="project" value="UniProtKB-SubCell"/>
</dbReference>
<feature type="domain" description="ABC transporter" evidence="10">
    <location>
        <begin position="2"/>
        <end position="236"/>
    </location>
</feature>
<organism evidence="11 12">
    <name type="scientific">Hungatella hathewayi WAL-18680</name>
    <dbReference type="NCBI Taxonomy" id="742737"/>
    <lineage>
        <taxon>Bacteria</taxon>
        <taxon>Bacillati</taxon>
        <taxon>Bacillota</taxon>
        <taxon>Clostridia</taxon>
        <taxon>Lachnospirales</taxon>
        <taxon>Lachnospiraceae</taxon>
        <taxon>Hungatella</taxon>
    </lineage>
</organism>
<dbReference type="PROSITE" id="PS50893">
    <property type="entry name" value="ABC_TRANSPORTER_2"/>
    <property type="match status" value="1"/>
</dbReference>
<accession>G5ICZ4</accession>
<evidence type="ECO:0000256" key="8">
    <source>
        <dbReference type="ARBA" id="ARBA00023065"/>
    </source>
</evidence>
<dbReference type="GO" id="GO:0016887">
    <property type="term" value="F:ATP hydrolysis activity"/>
    <property type="evidence" value="ECO:0007669"/>
    <property type="project" value="InterPro"/>
</dbReference>
<dbReference type="HOGENOM" id="CLU_000604_1_11_9"/>
<dbReference type="OrthoDB" id="9799337at2"/>
<dbReference type="Gene3D" id="3.40.50.300">
    <property type="entry name" value="P-loop containing nucleotide triphosphate hydrolases"/>
    <property type="match status" value="1"/>
</dbReference>
<dbReference type="SUPFAM" id="SSF52540">
    <property type="entry name" value="P-loop containing nucleoside triphosphate hydrolases"/>
    <property type="match status" value="1"/>
</dbReference>
<dbReference type="RefSeq" id="WP_006779355.1">
    <property type="nucleotide sequence ID" value="NZ_CP040506.1"/>
</dbReference>
<dbReference type="SMART" id="SM00382">
    <property type="entry name" value="AAA"/>
    <property type="match status" value="1"/>
</dbReference>
<dbReference type="FunFam" id="3.40.50.300:FF:000134">
    <property type="entry name" value="Iron-enterobactin ABC transporter ATP-binding protein"/>
    <property type="match status" value="1"/>
</dbReference>
<keyword evidence="7" id="KW-0408">Iron</keyword>
<gene>
    <name evidence="11" type="ORF">HMPREF9473_01371</name>
</gene>
<evidence type="ECO:0000256" key="3">
    <source>
        <dbReference type="ARBA" id="ARBA00022475"/>
    </source>
</evidence>
<evidence type="ECO:0000256" key="5">
    <source>
        <dbReference type="ARBA" id="ARBA00022741"/>
    </source>
</evidence>
<keyword evidence="5" id="KW-0547">Nucleotide-binding</keyword>
<dbReference type="Proteomes" id="UP000005384">
    <property type="component" value="Unassembled WGS sequence"/>
</dbReference>
<keyword evidence="6" id="KW-0067">ATP-binding</keyword>
<dbReference type="InterPro" id="IPR003593">
    <property type="entry name" value="AAA+_ATPase"/>
</dbReference>
<evidence type="ECO:0000256" key="6">
    <source>
        <dbReference type="ARBA" id="ARBA00022840"/>
    </source>
</evidence>
<evidence type="ECO:0000256" key="4">
    <source>
        <dbReference type="ARBA" id="ARBA00022496"/>
    </source>
</evidence>
<dbReference type="GO" id="GO:0005524">
    <property type="term" value="F:ATP binding"/>
    <property type="evidence" value="ECO:0007669"/>
    <property type="project" value="UniProtKB-KW"/>
</dbReference>
<keyword evidence="9" id="KW-0472">Membrane</keyword>
<comment type="subcellular location">
    <subcellularLocation>
        <location evidence="1">Cell membrane</location>
        <topology evidence="1">Peripheral membrane protein</topology>
    </subcellularLocation>
</comment>
<keyword evidence="12" id="KW-1185">Reference proteome</keyword>